<evidence type="ECO:0008006" key="4">
    <source>
        <dbReference type="Google" id="ProtNLM"/>
    </source>
</evidence>
<sequence length="132" mass="14235">MHFTLATFATLVAAVAAMPSQNKVNKRNIDGLQEQCGDLIVNCCVVNVNDDHSDGGITLINLPQLDQSENTYCSPTYENQFIGALALVLGYKEDDRFCDVPNVTYACCNGSECSEIPPQYNGGSEGGKAESY</sequence>
<evidence type="ECO:0000256" key="1">
    <source>
        <dbReference type="SAM" id="SignalP"/>
    </source>
</evidence>
<comment type="caution">
    <text evidence="2">The sequence shown here is derived from an EMBL/GenBank/DDBJ whole genome shotgun (WGS) entry which is preliminary data.</text>
</comment>
<evidence type="ECO:0000313" key="2">
    <source>
        <dbReference type="EMBL" id="KAL2811221.1"/>
    </source>
</evidence>
<feature type="signal peptide" evidence="1">
    <location>
        <begin position="1"/>
        <end position="17"/>
    </location>
</feature>
<dbReference type="Proteomes" id="UP001610334">
    <property type="component" value="Unassembled WGS sequence"/>
</dbReference>
<keyword evidence="1" id="KW-0732">Signal</keyword>
<reference evidence="2 3" key="1">
    <citation type="submission" date="2024-07" db="EMBL/GenBank/DDBJ databases">
        <title>Section-level genome sequencing and comparative genomics of Aspergillus sections Usti and Cavernicolus.</title>
        <authorList>
            <consortium name="Lawrence Berkeley National Laboratory"/>
            <person name="Nybo J.L."/>
            <person name="Vesth T.C."/>
            <person name="Theobald S."/>
            <person name="Frisvad J.C."/>
            <person name="Larsen T.O."/>
            <person name="Kjaerboelling I."/>
            <person name="Rothschild-Mancinelli K."/>
            <person name="Lyhne E.K."/>
            <person name="Kogle M.E."/>
            <person name="Barry K."/>
            <person name="Clum A."/>
            <person name="Na H."/>
            <person name="Ledsgaard L."/>
            <person name="Lin J."/>
            <person name="Lipzen A."/>
            <person name="Kuo A."/>
            <person name="Riley R."/>
            <person name="Mondo S."/>
            <person name="Labutti K."/>
            <person name="Haridas S."/>
            <person name="Pangalinan J."/>
            <person name="Salamov A.A."/>
            <person name="Simmons B.A."/>
            <person name="Magnuson J.K."/>
            <person name="Chen J."/>
            <person name="Drula E."/>
            <person name="Henrissat B."/>
            <person name="Wiebenga A."/>
            <person name="Lubbers R.J."/>
            <person name="Gomes A.C."/>
            <person name="Makela M.R."/>
            <person name="Stajich J."/>
            <person name="Grigoriev I.V."/>
            <person name="Mortensen U.H."/>
            <person name="De Vries R.P."/>
            <person name="Baker S.E."/>
            <person name="Andersen M.R."/>
        </authorList>
    </citation>
    <scope>NUCLEOTIDE SEQUENCE [LARGE SCALE GENOMIC DNA]</scope>
    <source>
        <strain evidence="2 3">CBS 588.65</strain>
    </source>
</reference>
<evidence type="ECO:0000313" key="3">
    <source>
        <dbReference type="Proteomes" id="UP001610334"/>
    </source>
</evidence>
<gene>
    <name evidence="2" type="ORF">BJX63DRAFT_433515</name>
</gene>
<name>A0ABR4H711_9EURO</name>
<dbReference type="EMBL" id="JBFXLT010000060">
    <property type="protein sequence ID" value="KAL2811221.1"/>
    <property type="molecule type" value="Genomic_DNA"/>
</dbReference>
<organism evidence="2 3">
    <name type="scientific">Aspergillus granulosus</name>
    <dbReference type="NCBI Taxonomy" id="176169"/>
    <lineage>
        <taxon>Eukaryota</taxon>
        <taxon>Fungi</taxon>
        <taxon>Dikarya</taxon>
        <taxon>Ascomycota</taxon>
        <taxon>Pezizomycotina</taxon>
        <taxon>Eurotiomycetes</taxon>
        <taxon>Eurotiomycetidae</taxon>
        <taxon>Eurotiales</taxon>
        <taxon>Aspergillaceae</taxon>
        <taxon>Aspergillus</taxon>
        <taxon>Aspergillus subgen. Nidulantes</taxon>
    </lineage>
</organism>
<protein>
    <recommendedName>
        <fullName evidence="4">Hydrophobin</fullName>
    </recommendedName>
</protein>
<accession>A0ABR4H711</accession>
<keyword evidence="3" id="KW-1185">Reference proteome</keyword>
<feature type="chain" id="PRO_5046933145" description="Hydrophobin" evidence="1">
    <location>
        <begin position="18"/>
        <end position="132"/>
    </location>
</feature>
<proteinExistence type="predicted"/>